<proteinExistence type="inferred from homology"/>
<dbReference type="Pfam" id="PF00691">
    <property type="entry name" value="OmpA"/>
    <property type="match status" value="1"/>
</dbReference>
<feature type="transmembrane region" description="Helical" evidence="9">
    <location>
        <begin position="21"/>
        <end position="38"/>
    </location>
</feature>
<dbReference type="OrthoDB" id="9815217at2"/>
<dbReference type="InterPro" id="IPR050330">
    <property type="entry name" value="Bact_OuterMem_StrucFunc"/>
</dbReference>
<evidence type="ECO:0000256" key="9">
    <source>
        <dbReference type="SAM" id="Phobius"/>
    </source>
</evidence>
<keyword evidence="3" id="KW-1003">Cell membrane</keyword>
<evidence type="ECO:0000256" key="4">
    <source>
        <dbReference type="ARBA" id="ARBA00022692"/>
    </source>
</evidence>
<comment type="subcellular location">
    <subcellularLocation>
        <location evidence="1">Cell membrane</location>
        <topology evidence="1">Single-pass membrane protein</topology>
    </subcellularLocation>
</comment>
<keyword evidence="4 9" id="KW-0812">Transmembrane</keyword>
<keyword evidence="5 9" id="KW-1133">Transmembrane helix</keyword>
<evidence type="ECO:0000256" key="3">
    <source>
        <dbReference type="ARBA" id="ARBA00022475"/>
    </source>
</evidence>
<feature type="domain" description="OmpA-like" evidence="10">
    <location>
        <begin position="125"/>
        <end position="249"/>
    </location>
</feature>
<evidence type="ECO:0000313" key="12">
    <source>
        <dbReference type="Proteomes" id="UP000199158"/>
    </source>
</evidence>
<evidence type="ECO:0000256" key="5">
    <source>
        <dbReference type="ARBA" id="ARBA00022989"/>
    </source>
</evidence>
<dbReference type="SUPFAM" id="SSF103088">
    <property type="entry name" value="OmpA-like"/>
    <property type="match status" value="1"/>
</dbReference>
<dbReference type="InterPro" id="IPR025713">
    <property type="entry name" value="MotB-like_N_dom"/>
</dbReference>
<sequence length="307" mass="34988">MQRKQREEEKTDGWLNTYADMVTLVLTFFVLLFTMSSVQEDKFKELIKVFQDRMGTATQIVYQNDENGGEFSPGSTSEKPFTADGEGMIEETTGLPATFDQLYEYLKKYVSDNNLESDVELQRNENFVYIRFNNNIFFDADSAVLRKSSKSILDYMGECFKSIEKDILAIRINGHTASVPNVENYKVNDRILSSDRANNVAIYFEEQKMIDPKKLVSQGYGKNQPISDNDTPEGREKNRRVDMMILSNNFDIANSGIADTEELYNFLQGNYDISMYNDPLAPADILMPSEAEEAPADNVPDESSQQN</sequence>
<dbReference type="EMBL" id="FOCG01000001">
    <property type="protein sequence ID" value="SEM61589.1"/>
    <property type="molecule type" value="Genomic_DNA"/>
</dbReference>
<dbReference type="GO" id="GO:0005886">
    <property type="term" value="C:plasma membrane"/>
    <property type="evidence" value="ECO:0007669"/>
    <property type="project" value="UniProtKB-SubCell"/>
</dbReference>
<protein>
    <submittedName>
        <fullName evidence="11">Chemotaxis protein MotB</fullName>
    </submittedName>
</protein>
<dbReference type="InterPro" id="IPR036737">
    <property type="entry name" value="OmpA-like_sf"/>
</dbReference>
<feature type="region of interest" description="Disordered" evidence="8">
    <location>
        <begin position="286"/>
        <end position="307"/>
    </location>
</feature>
<dbReference type="PANTHER" id="PTHR30329:SF21">
    <property type="entry name" value="LIPOPROTEIN YIAD-RELATED"/>
    <property type="match status" value="1"/>
</dbReference>
<dbReference type="InterPro" id="IPR006665">
    <property type="entry name" value="OmpA-like"/>
</dbReference>
<dbReference type="Proteomes" id="UP000199158">
    <property type="component" value="Unassembled WGS sequence"/>
</dbReference>
<evidence type="ECO:0000256" key="7">
    <source>
        <dbReference type="PROSITE-ProRule" id="PRU00473"/>
    </source>
</evidence>
<comment type="similarity">
    <text evidence="2">Belongs to the MotB family.</text>
</comment>
<dbReference type="Gene3D" id="3.30.1330.60">
    <property type="entry name" value="OmpA-like domain"/>
    <property type="match status" value="1"/>
</dbReference>
<keyword evidence="12" id="KW-1185">Reference proteome</keyword>
<dbReference type="Pfam" id="PF13677">
    <property type="entry name" value="MotB_plug"/>
    <property type="match status" value="1"/>
</dbReference>
<dbReference type="PROSITE" id="PS51123">
    <property type="entry name" value="OMPA_2"/>
    <property type="match status" value="1"/>
</dbReference>
<dbReference type="STRING" id="474960.SAMN05216180_0878"/>
<name>A0A1H7ZVQ6_9FIRM</name>
<dbReference type="RefSeq" id="WP_092752013.1">
    <property type="nucleotide sequence ID" value="NZ_FOCG01000001.1"/>
</dbReference>
<accession>A0A1H7ZVQ6</accession>
<dbReference type="PANTHER" id="PTHR30329">
    <property type="entry name" value="STATOR ELEMENT OF FLAGELLAR MOTOR COMPLEX"/>
    <property type="match status" value="1"/>
</dbReference>
<evidence type="ECO:0000256" key="1">
    <source>
        <dbReference type="ARBA" id="ARBA00004162"/>
    </source>
</evidence>
<feature type="region of interest" description="Disordered" evidence="8">
    <location>
        <begin position="217"/>
        <end position="236"/>
    </location>
</feature>
<evidence type="ECO:0000259" key="10">
    <source>
        <dbReference type="PROSITE" id="PS51123"/>
    </source>
</evidence>
<feature type="compositionally biased region" description="Polar residues" evidence="8">
    <location>
        <begin position="220"/>
        <end position="229"/>
    </location>
</feature>
<evidence type="ECO:0000256" key="6">
    <source>
        <dbReference type="ARBA" id="ARBA00023136"/>
    </source>
</evidence>
<evidence type="ECO:0000256" key="8">
    <source>
        <dbReference type="SAM" id="MobiDB-lite"/>
    </source>
</evidence>
<gene>
    <name evidence="11" type="ORF">SAMN05216180_0878</name>
</gene>
<dbReference type="CDD" id="cd07185">
    <property type="entry name" value="OmpA_C-like"/>
    <property type="match status" value="1"/>
</dbReference>
<organism evidence="11 12">
    <name type="scientific">Hydrogenoanaerobacterium saccharovorans</name>
    <dbReference type="NCBI Taxonomy" id="474960"/>
    <lineage>
        <taxon>Bacteria</taxon>
        <taxon>Bacillati</taxon>
        <taxon>Bacillota</taxon>
        <taxon>Clostridia</taxon>
        <taxon>Eubacteriales</taxon>
        <taxon>Oscillospiraceae</taxon>
        <taxon>Hydrogenoanaerobacterium</taxon>
    </lineage>
</organism>
<evidence type="ECO:0000313" key="11">
    <source>
        <dbReference type="EMBL" id="SEM61589.1"/>
    </source>
</evidence>
<reference evidence="11 12" key="1">
    <citation type="submission" date="2016-10" db="EMBL/GenBank/DDBJ databases">
        <authorList>
            <person name="de Groot N.N."/>
        </authorList>
    </citation>
    <scope>NUCLEOTIDE SEQUENCE [LARGE SCALE GENOMIC DNA]</scope>
    <source>
        <strain evidence="11 12">CGMCC 1.5070</strain>
    </source>
</reference>
<keyword evidence="6 7" id="KW-0472">Membrane</keyword>
<evidence type="ECO:0000256" key="2">
    <source>
        <dbReference type="ARBA" id="ARBA00008914"/>
    </source>
</evidence>
<dbReference type="AlphaFoldDB" id="A0A1H7ZVQ6"/>